<dbReference type="AlphaFoldDB" id="A0A4T0MSI6"/>
<sequence length="695" mass="76988">MIPASDHEEHHFKQLSRSTRSKRNYSNKSSDKLSISDEDDQYDENSISILQDLPYDLLLHILAYLDPQSLLSLSLANRFLHHAATDDATWRRAFAFSFLSLQPTEDSNSSSDILTSRIAGRSSTWKEEFIKRSMYLRRWKKSKAPIITHNPRVATIHRISLDLSTLTNPELTPRRLVSASLIHSCLTRSEPFSGKLAKGYILAPGMTPNDASTLELSNDGRVIWGFASGFVGFTQIAKSALQHGSGAASSWGVRGSGLATHQNTSEEFHFGPVTCLSHPSSIASKYNWASSTFVSGGMDGVVKLWSNEPELRCIWSSDIKYLTNSKGEKLSQVDSVTQVSYDSVTCSIAAGYESGTVIVWSNMPIEACVSEGSIQERIENCPVSYVASNSHKQYLPVSKLLLDTQDLNRINLLVHRKRESFFERHDIINKTIYKYGSGPLAELTCFYLNTDLSISSPLATPVPSRTASTDRNLSDALDIGSHYYVNDQMLKHKRAIVAGDASGRTCIWDWDTKSDEIIHPLKIFDGHHAKITSIALTPLLLITGSADGLVIANDPLTGEYVRSFNQNSSTRHLSRFLATNDATVEDESAFAVNGIVANEFAIVASVGNKIIAWKAGGVKDFKTRGKGWRGSNKSVAQKYQCKYHGNSSDVRDEIRESLEMEEEEEGDDIIEPTLPEKALSRLDELGLDESETLDC</sequence>
<evidence type="ECO:0000313" key="5">
    <source>
        <dbReference type="EMBL" id="TIB80578.1"/>
    </source>
</evidence>
<dbReference type="PANTHER" id="PTHR46550:SF1">
    <property type="entry name" value="F-BOX PROTEIN 3"/>
    <property type="match status" value="1"/>
</dbReference>
<evidence type="ECO:0000256" key="1">
    <source>
        <dbReference type="ARBA" id="ARBA00004906"/>
    </source>
</evidence>
<dbReference type="InterPro" id="IPR001810">
    <property type="entry name" value="F-box_dom"/>
</dbReference>
<dbReference type="InterPro" id="IPR001680">
    <property type="entry name" value="WD40_rpt"/>
</dbReference>
<feature type="domain" description="F-box" evidence="4">
    <location>
        <begin position="47"/>
        <end position="93"/>
    </location>
</feature>
<protein>
    <recommendedName>
        <fullName evidence="4">F-box domain-containing protein</fullName>
    </recommendedName>
</protein>
<dbReference type="InterPro" id="IPR015943">
    <property type="entry name" value="WD40/YVTN_repeat-like_dom_sf"/>
</dbReference>
<keyword evidence="2" id="KW-0833">Ubl conjugation pathway</keyword>
<dbReference type="SUPFAM" id="SSF50978">
    <property type="entry name" value="WD40 repeat-like"/>
    <property type="match status" value="1"/>
</dbReference>
<reference evidence="8 9" key="1">
    <citation type="submission" date="2019-03" db="EMBL/GenBank/DDBJ databases">
        <title>Sequencing 25 genomes of Wallemia mellicola.</title>
        <authorList>
            <person name="Gostincar C."/>
        </authorList>
    </citation>
    <scope>NUCLEOTIDE SEQUENCE [LARGE SCALE GENOMIC DNA]</scope>
    <source>
        <strain evidence="5 9">EXF-6152</strain>
        <strain evidence="7 10">EXF-757</strain>
        <strain evidence="6 8">EXF-8738</strain>
    </source>
</reference>
<evidence type="ECO:0000256" key="2">
    <source>
        <dbReference type="ARBA" id="ARBA00022786"/>
    </source>
</evidence>
<accession>A0A4T0MSI6</accession>
<dbReference type="Gene3D" id="1.20.1280.50">
    <property type="match status" value="1"/>
</dbReference>
<evidence type="ECO:0000313" key="8">
    <source>
        <dbReference type="Proteomes" id="UP000305647"/>
    </source>
</evidence>
<dbReference type="Pfam" id="PF00400">
    <property type="entry name" value="WD40"/>
    <property type="match status" value="1"/>
</dbReference>
<comment type="pathway">
    <text evidence="1">Protein modification; protein ubiquitination.</text>
</comment>
<dbReference type="SMART" id="SM00320">
    <property type="entry name" value="WD40"/>
    <property type="match status" value="3"/>
</dbReference>
<evidence type="ECO:0000259" key="4">
    <source>
        <dbReference type="PROSITE" id="PS50181"/>
    </source>
</evidence>
<dbReference type="PANTHER" id="PTHR46550">
    <property type="entry name" value="F-BOX ONLY PROTEIN 3"/>
    <property type="match status" value="1"/>
</dbReference>
<evidence type="ECO:0000313" key="9">
    <source>
        <dbReference type="Proteomes" id="UP000310685"/>
    </source>
</evidence>
<evidence type="ECO:0000313" key="7">
    <source>
        <dbReference type="EMBL" id="TIC67506.1"/>
    </source>
</evidence>
<dbReference type="EMBL" id="SPRC01000015">
    <property type="protein sequence ID" value="TIB80578.1"/>
    <property type="molecule type" value="Genomic_DNA"/>
</dbReference>
<evidence type="ECO:0000313" key="6">
    <source>
        <dbReference type="EMBL" id="TIC31125.1"/>
    </source>
</evidence>
<dbReference type="Proteomes" id="UP000310685">
    <property type="component" value="Unassembled WGS sequence"/>
</dbReference>
<dbReference type="EMBL" id="SPRO01000014">
    <property type="protein sequence ID" value="TIC31125.1"/>
    <property type="molecule type" value="Genomic_DNA"/>
</dbReference>
<organism evidence="6 8">
    <name type="scientific">Wallemia mellicola</name>
    <dbReference type="NCBI Taxonomy" id="1708541"/>
    <lineage>
        <taxon>Eukaryota</taxon>
        <taxon>Fungi</taxon>
        <taxon>Dikarya</taxon>
        <taxon>Basidiomycota</taxon>
        <taxon>Wallemiomycotina</taxon>
        <taxon>Wallemiomycetes</taxon>
        <taxon>Wallemiales</taxon>
        <taxon>Wallemiaceae</taxon>
        <taxon>Wallemia</taxon>
    </lineage>
</organism>
<name>A0A4T0MSI6_9BASI</name>
<feature type="region of interest" description="Disordered" evidence="3">
    <location>
        <begin position="1"/>
        <end position="37"/>
    </location>
</feature>
<dbReference type="EMBL" id="SPRX01000011">
    <property type="protein sequence ID" value="TIC67506.1"/>
    <property type="molecule type" value="Genomic_DNA"/>
</dbReference>
<comment type="caution">
    <text evidence="6">The sequence shown here is derived from an EMBL/GenBank/DDBJ whole genome shotgun (WGS) entry which is preliminary data.</text>
</comment>
<dbReference type="SUPFAM" id="SSF81383">
    <property type="entry name" value="F-box domain"/>
    <property type="match status" value="1"/>
</dbReference>
<proteinExistence type="predicted"/>
<dbReference type="Proteomes" id="UP000305647">
    <property type="component" value="Unassembled WGS sequence"/>
</dbReference>
<dbReference type="Pfam" id="PF12937">
    <property type="entry name" value="F-box-like"/>
    <property type="match status" value="1"/>
</dbReference>
<feature type="compositionally biased region" description="Basic and acidic residues" evidence="3">
    <location>
        <begin position="1"/>
        <end position="12"/>
    </location>
</feature>
<dbReference type="Gene3D" id="2.130.10.10">
    <property type="entry name" value="YVTN repeat-like/Quinoprotein amine dehydrogenase"/>
    <property type="match status" value="2"/>
</dbReference>
<dbReference type="SMART" id="SM00256">
    <property type="entry name" value="FBOX"/>
    <property type="match status" value="1"/>
</dbReference>
<evidence type="ECO:0000313" key="10">
    <source>
        <dbReference type="Proteomes" id="UP000310708"/>
    </source>
</evidence>
<dbReference type="GO" id="GO:0005737">
    <property type="term" value="C:cytoplasm"/>
    <property type="evidence" value="ECO:0007669"/>
    <property type="project" value="TreeGrafter"/>
</dbReference>
<dbReference type="InterPro" id="IPR036047">
    <property type="entry name" value="F-box-like_dom_sf"/>
</dbReference>
<dbReference type="InterPro" id="IPR052121">
    <property type="entry name" value="F-box_SCF_Substrate_Recog"/>
</dbReference>
<gene>
    <name evidence="7" type="ORF">E3Q01_01260</name>
    <name evidence="6" type="ORF">E3Q10_01785</name>
    <name evidence="5" type="ORF">E3Q22_01823</name>
</gene>
<dbReference type="InterPro" id="IPR036322">
    <property type="entry name" value="WD40_repeat_dom_sf"/>
</dbReference>
<evidence type="ECO:0000256" key="3">
    <source>
        <dbReference type="SAM" id="MobiDB-lite"/>
    </source>
</evidence>
<dbReference type="Proteomes" id="UP000310708">
    <property type="component" value="Unassembled WGS sequence"/>
</dbReference>
<dbReference type="PROSITE" id="PS50181">
    <property type="entry name" value="FBOX"/>
    <property type="match status" value="1"/>
</dbReference>